<protein>
    <submittedName>
        <fullName evidence="1">Uncharacterized protein</fullName>
    </submittedName>
</protein>
<accession>A0A438C0H2</accession>
<dbReference type="Proteomes" id="UP000288805">
    <property type="component" value="Unassembled WGS sequence"/>
</dbReference>
<dbReference type="EMBL" id="QGNW01002585">
    <property type="protein sequence ID" value="RVW16723.1"/>
    <property type="molecule type" value="Genomic_DNA"/>
</dbReference>
<proteinExistence type="predicted"/>
<comment type="caution">
    <text evidence="1">The sequence shown here is derived from an EMBL/GenBank/DDBJ whole genome shotgun (WGS) entry which is preliminary data.</text>
</comment>
<dbReference type="AlphaFoldDB" id="A0A438C0H2"/>
<reference evidence="1 2" key="1">
    <citation type="journal article" date="2018" name="PLoS Genet.">
        <title>Population sequencing reveals clonal diversity and ancestral inbreeding in the grapevine cultivar Chardonnay.</title>
        <authorList>
            <person name="Roach M.J."/>
            <person name="Johnson D.L."/>
            <person name="Bohlmann J."/>
            <person name="van Vuuren H.J."/>
            <person name="Jones S.J."/>
            <person name="Pretorius I.S."/>
            <person name="Schmidt S.A."/>
            <person name="Borneman A.R."/>
        </authorList>
    </citation>
    <scope>NUCLEOTIDE SEQUENCE [LARGE SCALE GENOMIC DNA]</scope>
    <source>
        <strain evidence="2">cv. Chardonnay</strain>
        <tissue evidence="1">Leaf</tissue>
    </source>
</reference>
<name>A0A438C0H2_VITVI</name>
<gene>
    <name evidence="1" type="ORF">CK203_076470</name>
</gene>
<organism evidence="1 2">
    <name type="scientific">Vitis vinifera</name>
    <name type="common">Grape</name>
    <dbReference type="NCBI Taxonomy" id="29760"/>
    <lineage>
        <taxon>Eukaryota</taxon>
        <taxon>Viridiplantae</taxon>
        <taxon>Streptophyta</taxon>
        <taxon>Embryophyta</taxon>
        <taxon>Tracheophyta</taxon>
        <taxon>Spermatophyta</taxon>
        <taxon>Magnoliopsida</taxon>
        <taxon>eudicotyledons</taxon>
        <taxon>Gunneridae</taxon>
        <taxon>Pentapetalae</taxon>
        <taxon>rosids</taxon>
        <taxon>Vitales</taxon>
        <taxon>Vitaceae</taxon>
        <taxon>Viteae</taxon>
        <taxon>Vitis</taxon>
    </lineage>
</organism>
<sequence length="280" mass="31352">MWRPSCNGLTIDALGGDDATMLEAPFFDEEVFSALSILSGDKAPSPDSFPMKGAVEDLKDFRPISMVGSLYKLAKVLANGLKKVVGKVRGKERKGIEVSYLLLVDDTLVFCEPSLDQMTYLRKVENVEELAQEFGCKVRVLPSTYLSLPLGASFKFVIVWDDPSSDEGCWAPCFSRRLNDWEVEIVEHFLLGSQGRRVCKDIDDKVMCDLELLVSFKMGIFAWEAIWNKDKGFITSSILFVWHVVGAPLIGYDQTRVWCKLFIVPSPISIVDFVDWLGSG</sequence>
<evidence type="ECO:0000313" key="1">
    <source>
        <dbReference type="EMBL" id="RVW16723.1"/>
    </source>
</evidence>
<evidence type="ECO:0000313" key="2">
    <source>
        <dbReference type="Proteomes" id="UP000288805"/>
    </source>
</evidence>